<dbReference type="PANTHER" id="PTHR11361:SF148">
    <property type="entry name" value="DNA MISMATCH REPAIR PROTEIN MSH6"/>
    <property type="match status" value="1"/>
</dbReference>
<dbReference type="GO" id="GO:0006298">
    <property type="term" value="P:mismatch repair"/>
    <property type="evidence" value="ECO:0007669"/>
    <property type="project" value="InterPro"/>
</dbReference>
<name>A0A0N5CIV4_STREA</name>
<dbReference type="WBParaSite" id="SPAL_0001775900.1">
    <property type="protein sequence ID" value="SPAL_0001775900.1"/>
    <property type="gene ID" value="SPAL_0001775900"/>
</dbReference>
<evidence type="ECO:0000259" key="2">
    <source>
        <dbReference type="Pfam" id="PF05192"/>
    </source>
</evidence>
<dbReference type="AlphaFoldDB" id="A0A0N5CIV4"/>
<organism evidence="3 4">
    <name type="scientific">Strongyloides papillosus</name>
    <name type="common">Intestinal threadworm</name>
    <dbReference type="NCBI Taxonomy" id="174720"/>
    <lineage>
        <taxon>Eukaryota</taxon>
        <taxon>Metazoa</taxon>
        <taxon>Ecdysozoa</taxon>
        <taxon>Nematoda</taxon>
        <taxon>Chromadorea</taxon>
        <taxon>Rhabditida</taxon>
        <taxon>Tylenchina</taxon>
        <taxon>Panagrolaimomorpha</taxon>
        <taxon>Strongyloidoidea</taxon>
        <taxon>Strongyloididae</taxon>
        <taxon>Strongyloides</taxon>
    </lineage>
</organism>
<dbReference type="GO" id="GO:0005524">
    <property type="term" value="F:ATP binding"/>
    <property type="evidence" value="ECO:0007669"/>
    <property type="project" value="InterPro"/>
</dbReference>
<dbReference type="InterPro" id="IPR036678">
    <property type="entry name" value="MutS_con_dom_sf"/>
</dbReference>
<dbReference type="STRING" id="174720.A0A0N5CIV4"/>
<dbReference type="Pfam" id="PF05192">
    <property type="entry name" value="MutS_III"/>
    <property type="match status" value="1"/>
</dbReference>
<comment type="similarity">
    <text evidence="1">Belongs to the DNA mismatch repair MutS family.</text>
</comment>
<accession>A0A0N5CIV4</accession>
<protein>
    <submittedName>
        <fullName evidence="4">MUTSd domain-containing protein</fullName>
    </submittedName>
</protein>
<dbReference type="SUPFAM" id="SSF48334">
    <property type="entry name" value="DNA repair protein MutS, domain III"/>
    <property type="match status" value="1"/>
</dbReference>
<dbReference type="GO" id="GO:0032301">
    <property type="term" value="C:MutSalpha complex"/>
    <property type="evidence" value="ECO:0007669"/>
    <property type="project" value="TreeGrafter"/>
</dbReference>
<feature type="domain" description="DNA mismatch repair protein MutS core" evidence="2">
    <location>
        <begin position="204"/>
        <end position="254"/>
    </location>
</feature>
<dbReference type="InterPro" id="IPR007696">
    <property type="entry name" value="DNA_mismatch_repair_MutS_core"/>
</dbReference>
<dbReference type="Gene3D" id="1.10.1420.10">
    <property type="match status" value="1"/>
</dbReference>
<evidence type="ECO:0000313" key="4">
    <source>
        <dbReference type="WBParaSite" id="SPAL_0001775900.1"/>
    </source>
</evidence>
<dbReference type="GO" id="GO:0140664">
    <property type="term" value="F:ATP-dependent DNA damage sensor activity"/>
    <property type="evidence" value="ECO:0007669"/>
    <property type="project" value="InterPro"/>
</dbReference>
<dbReference type="Gene3D" id="3.30.420.110">
    <property type="entry name" value="MutS, connector domain"/>
    <property type="match status" value="1"/>
</dbReference>
<proteinExistence type="inferred from homology"/>
<reference evidence="4" key="1">
    <citation type="submission" date="2017-02" db="UniProtKB">
        <authorList>
            <consortium name="WormBaseParasite"/>
        </authorList>
    </citation>
    <scope>IDENTIFICATION</scope>
</reference>
<dbReference type="Proteomes" id="UP000046392">
    <property type="component" value="Unplaced"/>
</dbReference>
<keyword evidence="3" id="KW-1185">Reference proteome</keyword>
<evidence type="ECO:0000256" key="1">
    <source>
        <dbReference type="ARBA" id="ARBA00006271"/>
    </source>
</evidence>
<dbReference type="InterPro" id="IPR036187">
    <property type="entry name" value="DNA_mismatch_repair_MutS_sf"/>
</dbReference>
<sequence>VGSHVYTEDFNFSQFFDENVYSGLRTLLSRFQPAQLLFERGSSKSITNLISSILPYTLIEYLFPKKDFIDVEEIIRTISNKNIFGSKTSEWPELIKKFIDTSGSIIKPPKVKDEYRECFKSFGAILSFLKRCNTAVDLINMKNFNFNNPRDCGEVIGNIKSTSNCVARPTKYIYGDAIYQLNLLPQPSPYGGKDIFKQRIYKINLFGTINNCSTIFGKRLLRLWIHAPTCDSLELAKRQSSVRLFCNSVFKDIITNILTHKRGFLQNKDQLSKHGPLYHFSDQFIKFEQFY</sequence>
<dbReference type="GO" id="GO:0030983">
    <property type="term" value="F:mismatched DNA binding"/>
    <property type="evidence" value="ECO:0007669"/>
    <property type="project" value="InterPro"/>
</dbReference>
<dbReference type="InterPro" id="IPR045076">
    <property type="entry name" value="MutS"/>
</dbReference>
<dbReference type="PANTHER" id="PTHR11361">
    <property type="entry name" value="DNA MISMATCH REPAIR PROTEIN MUTS FAMILY MEMBER"/>
    <property type="match status" value="1"/>
</dbReference>
<evidence type="ECO:0000313" key="3">
    <source>
        <dbReference type="Proteomes" id="UP000046392"/>
    </source>
</evidence>